<name>A0AAV3Y959_9GAST</name>
<protein>
    <submittedName>
        <fullName evidence="1">Uncharacterized protein</fullName>
    </submittedName>
</protein>
<dbReference type="Proteomes" id="UP000735302">
    <property type="component" value="Unassembled WGS sequence"/>
</dbReference>
<dbReference type="AlphaFoldDB" id="A0AAV3Y959"/>
<evidence type="ECO:0000313" key="1">
    <source>
        <dbReference type="EMBL" id="GFN79321.1"/>
    </source>
</evidence>
<dbReference type="EMBL" id="BLXT01000655">
    <property type="protein sequence ID" value="GFN79321.1"/>
    <property type="molecule type" value="Genomic_DNA"/>
</dbReference>
<sequence>MCANPYTTCEPCVGIRVSPSGFDPLSPLSLGRCLRYALEDEFPILANHSGDGKSLRTQELRYHRREFSSSLTETLIVLRGSQSFMEMQHNGILQTAWVFNRYKILGVPWPPIPFVRFLLEGEGRHQT</sequence>
<reference evidence="1 2" key="1">
    <citation type="journal article" date="2021" name="Elife">
        <title>Chloroplast acquisition without the gene transfer in kleptoplastic sea slugs, Plakobranchus ocellatus.</title>
        <authorList>
            <person name="Maeda T."/>
            <person name="Takahashi S."/>
            <person name="Yoshida T."/>
            <person name="Shimamura S."/>
            <person name="Takaki Y."/>
            <person name="Nagai Y."/>
            <person name="Toyoda A."/>
            <person name="Suzuki Y."/>
            <person name="Arimoto A."/>
            <person name="Ishii H."/>
            <person name="Satoh N."/>
            <person name="Nishiyama T."/>
            <person name="Hasebe M."/>
            <person name="Maruyama T."/>
            <person name="Minagawa J."/>
            <person name="Obokata J."/>
            <person name="Shigenobu S."/>
        </authorList>
    </citation>
    <scope>NUCLEOTIDE SEQUENCE [LARGE SCALE GENOMIC DNA]</scope>
</reference>
<organism evidence="1 2">
    <name type="scientific">Plakobranchus ocellatus</name>
    <dbReference type="NCBI Taxonomy" id="259542"/>
    <lineage>
        <taxon>Eukaryota</taxon>
        <taxon>Metazoa</taxon>
        <taxon>Spiralia</taxon>
        <taxon>Lophotrochozoa</taxon>
        <taxon>Mollusca</taxon>
        <taxon>Gastropoda</taxon>
        <taxon>Heterobranchia</taxon>
        <taxon>Euthyneura</taxon>
        <taxon>Panpulmonata</taxon>
        <taxon>Sacoglossa</taxon>
        <taxon>Placobranchoidea</taxon>
        <taxon>Plakobranchidae</taxon>
        <taxon>Plakobranchus</taxon>
    </lineage>
</organism>
<evidence type="ECO:0000313" key="2">
    <source>
        <dbReference type="Proteomes" id="UP000735302"/>
    </source>
</evidence>
<gene>
    <name evidence="1" type="ORF">PoB_000582700</name>
</gene>
<accession>A0AAV3Y959</accession>
<comment type="caution">
    <text evidence="1">The sequence shown here is derived from an EMBL/GenBank/DDBJ whole genome shotgun (WGS) entry which is preliminary data.</text>
</comment>
<keyword evidence="2" id="KW-1185">Reference proteome</keyword>
<proteinExistence type="predicted"/>